<evidence type="ECO:0000313" key="23">
    <source>
        <dbReference type="Proteomes" id="UP000663623"/>
    </source>
</evidence>
<dbReference type="InterPro" id="IPR014017">
    <property type="entry name" value="DNA_helicase_UvrD-like_C"/>
</dbReference>
<dbReference type="PRINTS" id="PR00726">
    <property type="entry name" value="LEXASERPTASE"/>
</dbReference>
<organism evidence="22 23">
    <name type="scientific">Caldicellulosiruptor diazotrophicus</name>
    <dbReference type="NCBI Taxonomy" id="2806205"/>
    <lineage>
        <taxon>Bacteria</taxon>
        <taxon>Bacillati</taxon>
        <taxon>Bacillota</taxon>
        <taxon>Bacillota incertae sedis</taxon>
        <taxon>Caldicellulosiruptorales</taxon>
        <taxon>Caldicellulosiruptoraceae</taxon>
        <taxon>Caldicellulosiruptor</taxon>
    </lineage>
</organism>
<dbReference type="Pfam" id="PF13361">
    <property type="entry name" value="UvrD_C"/>
    <property type="match status" value="2"/>
</dbReference>
<dbReference type="CDD" id="cd18807">
    <property type="entry name" value="SF1_C_UvrD"/>
    <property type="match status" value="1"/>
</dbReference>
<keyword evidence="5" id="KW-0227">DNA damage</keyword>
<feature type="domain" description="UvrD-like helicase ATP-binding" evidence="21">
    <location>
        <begin position="2"/>
        <end position="315"/>
    </location>
</feature>
<evidence type="ECO:0000256" key="20">
    <source>
        <dbReference type="RuleBase" id="RU003991"/>
    </source>
</evidence>
<evidence type="ECO:0000256" key="14">
    <source>
        <dbReference type="ARBA" id="ARBA00023235"/>
    </source>
</evidence>
<keyword evidence="13" id="KW-0234">DNA repair</keyword>
<feature type="binding site" evidence="19">
    <location>
        <begin position="23"/>
        <end position="30"/>
    </location>
    <ligand>
        <name>ATP</name>
        <dbReference type="ChEBI" id="CHEBI:30616"/>
    </ligand>
</feature>
<keyword evidence="7 19" id="KW-0347">Helicase</keyword>
<evidence type="ECO:0000259" key="21">
    <source>
        <dbReference type="PROSITE" id="PS51198"/>
    </source>
</evidence>
<dbReference type="InterPro" id="IPR036286">
    <property type="entry name" value="LexA/Signal_pep-like_sf"/>
</dbReference>
<keyword evidence="9 19" id="KW-0067">ATP-binding</keyword>
<dbReference type="CDD" id="cd06529">
    <property type="entry name" value="S24_LexA-like"/>
    <property type="match status" value="1"/>
</dbReference>
<evidence type="ECO:0000256" key="6">
    <source>
        <dbReference type="ARBA" id="ARBA00022801"/>
    </source>
</evidence>
<evidence type="ECO:0000256" key="3">
    <source>
        <dbReference type="ARBA" id="ARBA00022705"/>
    </source>
</evidence>
<name>A0ABN6E3Z0_9FIRM</name>
<dbReference type="InterPro" id="IPR015927">
    <property type="entry name" value="Peptidase_S24_S26A/B/C"/>
</dbReference>
<evidence type="ECO:0000256" key="1">
    <source>
        <dbReference type="ARBA" id="ARBA00007484"/>
    </source>
</evidence>
<dbReference type="InterPro" id="IPR000212">
    <property type="entry name" value="DNA_helicase_UvrD/REP"/>
</dbReference>
<keyword evidence="12" id="KW-0804">Transcription</keyword>
<dbReference type="Gene3D" id="3.40.50.300">
    <property type="entry name" value="P-loop containing nucleotide triphosphate hydrolases"/>
    <property type="match status" value="3"/>
</dbReference>
<evidence type="ECO:0000256" key="7">
    <source>
        <dbReference type="ARBA" id="ARBA00022806"/>
    </source>
</evidence>
<sequence length="819" mass="94662">MNLNIEQKKLSQAKPNGHMLVKGVAGSGKTTVAIYRLVYLLNEYCFAPDDKILMVTFNKTLVNYLKYLYNKLEDAYISFDSLVNDNKDKVKIASIDSIIYGFFQEYKEYSGENLEIVNNKAIKYNFLNQAIVKIKEKYPKVQYIDLSFANFLLDEIEWIKSCNIRELEEYQSTDRIGRTVQNQKDMPQKIAKNSETRKAIFELMQLYTSLLKENRLVDFKDMALIVLDYLKANEHRITKYTHIIIDESQDLTKVQLEILKLLYNSEKSYSSIMFIADTAQSIYTHSWLVRGRSFASIGFDMTGKSYTLSKNYRTTVQIANLAYSLIEKAPEIIEDENFVKPALIDKQGPLPVLKIFQTEEQEAEFICNEIANNLAYEFQLKDIAIICKNRRYLESFYNYASSKGIKAIFLNSDSGENFEEEGIRLITMHSIKGLEFKVVFIIGLNSNIIPYSSCEDSEVAKLQETTDKKLFYVGMTRANERLYLCCSRKPSKFLSELNTKLLRIDSKCSLRSFYKLRIDDYKYINKIRDIYCKEEEVRQWLINELIETYKYPEELIDVEYKLSVFSKPAFVDVVVFRYDSNKEKVPFIIFEVKPYLSGIGQGAEQLKSYLNVVPKCSFGVVTDGNSILIFDSRFEIVDDFPHFDISMLPSQIEEYEVMDFRRSKTYRLRKLVDTGHIDLVQDGHSIEIKSEDVFKINLYEKVSAGVPVETSDEAIGKVALPNFIISDSERYFAIKVKGDSMVEANIKDGDIAIVQKCNTAENRDIVIAWLDGEITVKRFCKMGSTVLLIPENSKYEPINIKEGELRIVGKVVGVMRKKR</sequence>
<accession>A0ABN6E3Z0</accession>
<comment type="catalytic activity">
    <reaction evidence="16">
        <text>Couples ATP hydrolysis with the unwinding of duplex DNA by translocating in the 3'-5' direction.</text>
        <dbReference type="EC" id="5.6.2.4"/>
    </reaction>
</comment>
<dbReference type="EMBL" id="AP024480">
    <property type="protein sequence ID" value="BCS80048.1"/>
    <property type="molecule type" value="Genomic_DNA"/>
</dbReference>
<evidence type="ECO:0000256" key="12">
    <source>
        <dbReference type="ARBA" id="ARBA00023163"/>
    </source>
</evidence>
<evidence type="ECO:0000256" key="18">
    <source>
        <dbReference type="ARBA" id="ARBA00048988"/>
    </source>
</evidence>
<evidence type="ECO:0000313" key="22">
    <source>
        <dbReference type="EMBL" id="BCS80048.1"/>
    </source>
</evidence>
<evidence type="ECO:0000256" key="8">
    <source>
        <dbReference type="ARBA" id="ARBA00022813"/>
    </source>
</evidence>
<dbReference type="SUPFAM" id="SSF51306">
    <property type="entry name" value="LexA/Signal peptidase"/>
    <property type="match status" value="1"/>
</dbReference>
<dbReference type="PANTHER" id="PTHR11070:SF45">
    <property type="entry name" value="DNA 3'-5' HELICASE"/>
    <property type="match status" value="1"/>
</dbReference>
<dbReference type="InterPro" id="IPR006197">
    <property type="entry name" value="Peptidase_S24_LexA"/>
</dbReference>
<evidence type="ECO:0000256" key="9">
    <source>
        <dbReference type="ARBA" id="ARBA00022840"/>
    </source>
</evidence>
<evidence type="ECO:0000256" key="4">
    <source>
        <dbReference type="ARBA" id="ARBA00022741"/>
    </source>
</evidence>
<dbReference type="Pfam" id="PF13588">
    <property type="entry name" value="HSDR_N_2"/>
    <property type="match status" value="1"/>
</dbReference>
<evidence type="ECO:0000256" key="19">
    <source>
        <dbReference type="PROSITE-ProRule" id="PRU00560"/>
    </source>
</evidence>
<keyword evidence="11" id="KW-0238">DNA-binding</keyword>
<keyword evidence="6 19" id="KW-0378">Hydrolase</keyword>
<keyword evidence="3" id="KW-0235">DNA replication</keyword>
<reference evidence="22 23" key="1">
    <citation type="submission" date="2021-02" db="EMBL/GenBank/DDBJ databases">
        <title>Nitrogen-fixing ability and nitrogen fixation related genes of thermophilic fermentative bacteria in the genus Caldicellulosiruptor.</title>
        <authorList>
            <person name="Chen Y."/>
            <person name="Nishihara A."/>
            <person name="Haruta S."/>
        </authorList>
    </citation>
    <scope>NUCLEOTIDE SEQUENCE [LARGE SCALE GENOMIC DNA]</scope>
    <source>
        <strain evidence="22 23">YA01</strain>
    </source>
</reference>
<comment type="catalytic activity">
    <reaction evidence="18">
        <text>ATP + H2O = ADP + phosphate + H(+)</text>
        <dbReference type="Rhea" id="RHEA:13065"/>
        <dbReference type="ChEBI" id="CHEBI:15377"/>
        <dbReference type="ChEBI" id="CHEBI:15378"/>
        <dbReference type="ChEBI" id="CHEBI:30616"/>
        <dbReference type="ChEBI" id="CHEBI:43474"/>
        <dbReference type="ChEBI" id="CHEBI:456216"/>
        <dbReference type="EC" id="5.6.2.4"/>
    </reaction>
</comment>
<comment type="similarity">
    <text evidence="1 20">Belongs to the peptidase S24 family.</text>
</comment>
<dbReference type="PANTHER" id="PTHR11070">
    <property type="entry name" value="UVRD / RECB / PCRA DNA HELICASE FAMILY MEMBER"/>
    <property type="match status" value="1"/>
</dbReference>
<dbReference type="InterPro" id="IPR014016">
    <property type="entry name" value="UvrD-like_ATP-bd"/>
</dbReference>
<dbReference type="PROSITE" id="PS51198">
    <property type="entry name" value="UVRD_HELICASE_ATP_BIND"/>
    <property type="match status" value="1"/>
</dbReference>
<keyword evidence="2" id="KW-0678">Repressor</keyword>
<evidence type="ECO:0000256" key="11">
    <source>
        <dbReference type="ARBA" id="ARBA00023125"/>
    </source>
</evidence>
<dbReference type="InterPro" id="IPR029464">
    <property type="entry name" value="HSDR_N"/>
</dbReference>
<gene>
    <name evidence="22" type="ORF">CaldiYA01_00080</name>
</gene>
<proteinExistence type="inferred from homology"/>
<keyword evidence="23" id="KW-1185">Reference proteome</keyword>
<dbReference type="InterPro" id="IPR006200">
    <property type="entry name" value="LexA"/>
</dbReference>
<evidence type="ECO:0000256" key="10">
    <source>
        <dbReference type="ARBA" id="ARBA00023015"/>
    </source>
</evidence>
<evidence type="ECO:0000256" key="5">
    <source>
        <dbReference type="ARBA" id="ARBA00022763"/>
    </source>
</evidence>
<dbReference type="SUPFAM" id="SSF52540">
    <property type="entry name" value="P-loop containing nucleoside triphosphate hydrolases"/>
    <property type="match status" value="1"/>
</dbReference>
<keyword evidence="14" id="KW-0413">Isomerase</keyword>
<keyword evidence="15" id="KW-0742">SOS response</keyword>
<keyword evidence="8 20" id="KW-0068">Autocatalytic cleavage</keyword>
<keyword evidence="10" id="KW-0805">Transcription regulation</keyword>
<dbReference type="InterPro" id="IPR039418">
    <property type="entry name" value="LexA-like"/>
</dbReference>
<keyword evidence="4 19" id="KW-0547">Nucleotide-binding</keyword>
<evidence type="ECO:0000256" key="15">
    <source>
        <dbReference type="ARBA" id="ARBA00023236"/>
    </source>
</evidence>
<dbReference type="RefSeq" id="WP_207180115.1">
    <property type="nucleotide sequence ID" value="NZ_AP024480.1"/>
</dbReference>
<evidence type="ECO:0000256" key="17">
    <source>
        <dbReference type="ARBA" id="ARBA00034808"/>
    </source>
</evidence>
<protein>
    <recommendedName>
        <fullName evidence="17">DNA 3'-5' helicase</fullName>
        <ecNumber evidence="17">5.6.2.4</ecNumber>
    </recommendedName>
</protein>
<dbReference type="NCBIfam" id="TIGR00498">
    <property type="entry name" value="lexA"/>
    <property type="match status" value="1"/>
</dbReference>
<dbReference type="InterPro" id="IPR027417">
    <property type="entry name" value="P-loop_NTPase"/>
</dbReference>
<dbReference type="Pfam" id="PF00717">
    <property type="entry name" value="Peptidase_S24"/>
    <property type="match status" value="1"/>
</dbReference>
<evidence type="ECO:0000256" key="2">
    <source>
        <dbReference type="ARBA" id="ARBA00022491"/>
    </source>
</evidence>
<dbReference type="EC" id="5.6.2.4" evidence="17"/>
<evidence type="ECO:0000256" key="16">
    <source>
        <dbReference type="ARBA" id="ARBA00034617"/>
    </source>
</evidence>
<dbReference type="Pfam" id="PF00580">
    <property type="entry name" value="UvrD-helicase"/>
    <property type="match status" value="1"/>
</dbReference>
<evidence type="ECO:0000256" key="13">
    <source>
        <dbReference type="ARBA" id="ARBA00023204"/>
    </source>
</evidence>
<dbReference type="Gene3D" id="2.10.109.10">
    <property type="entry name" value="Umud Fragment, subunit A"/>
    <property type="match status" value="1"/>
</dbReference>
<dbReference type="Proteomes" id="UP000663623">
    <property type="component" value="Chromosome"/>
</dbReference>